<feature type="transmembrane region" description="Helical" evidence="1">
    <location>
        <begin position="113"/>
        <end position="131"/>
    </location>
</feature>
<protein>
    <submittedName>
        <fullName evidence="4">Signal protein</fullName>
    </submittedName>
</protein>
<keyword evidence="1" id="KW-0812">Transmembrane</keyword>
<feature type="transmembrane region" description="Helical" evidence="1">
    <location>
        <begin position="45"/>
        <end position="64"/>
    </location>
</feature>
<dbReference type="PANTHER" id="PTHR35152">
    <property type="entry name" value="DOMAIN SIGNALLING PROTEIN, PUTATIVE (AFU_ORTHOLOGUE AFUA_5G11310)-RELATED"/>
    <property type="match status" value="1"/>
</dbReference>
<feature type="compositionally biased region" description="Basic and acidic residues" evidence="2">
    <location>
        <begin position="261"/>
        <end position="274"/>
    </location>
</feature>
<comment type="caution">
    <text evidence="4">The sequence shown here is derived from an EMBL/GenBank/DDBJ whole genome shotgun (WGS) entry which is preliminary data.</text>
</comment>
<evidence type="ECO:0000313" key="4">
    <source>
        <dbReference type="EMBL" id="MBF9129785.1"/>
    </source>
</evidence>
<keyword evidence="1" id="KW-0472">Membrane</keyword>
<evidence type="ECO:0000259" key="3">
    <source>
        <dbReference type="PROSITE" id="PS50924"/>
    </source>
</evidence>
<dbReference type="EMBL" id="JADPUN010000134">
    <property type="protein sequence ID" value="MBF9129785.1"/>
    <property type="molecule type" value="Genomic_DNA"/>
</dbReference>
<name>A0ABS0GUA2_9ACTN</name>
<dbReference type="PANTHER" id="PTHR35152:SF1">
    <property type="entry name" value="DOMAIN SIGNALLING PROTEIN, PUTATIVE (AFU_ORTHOLOGUE AFUA_5G11310)-RELATED"/>
    <property type="match status" value="1"/>
</dbReference>
<feature type="region of interest" description="Disordered" evidence="2">
    <location>
        <begin position="261"/>
        <end position="302"/>
    </location>
</feature>
<evidence type="ECO:0000313" key="5">
    <source>
        <dbReference type="Proteomes" id="UP000638560"/>
    </source>
</evidence>
<feature type="transmembrane region" description="Helical" evidence="1">
    <location>
        <begin position="216"/>
        <end position="236"/>
    </location>
</feature>
<feature type="transmembrane region" description="Helical" evidence="1">
    <location>
        <begin position="15"/>
        <end position="33"/>
    </location>
</feature>
<feature type="transmembrane region" description="Helical" evidence="1">
    <location>
        <begin position="174"/>
        <end position="196"/>
    </location>
</feature>
<dbReference type="Proteomes" id="UP000638560">
    <property type="component" value="Unassembled WGS sequence"/>
</dbReference>
<feature type="domain" description="MHYT" evidence="3">
    <location>
        <begin position="9"/>
        <end position="200"/>
    </location>
</feature>
<keyword evidence="5" id="KW-1185">Reference proteome</keyword>
<reference evidence="4 5" key="1">
    <citation type="submission" date="2020-11" db="EMBL/GenBank/DDBJ databases">
        <title>A novel isolate from a Black sea contaminated sediment with potential to produce alkanes: Plantactinospora alkalitolerans sp. nov.</title>
        <authorList>
            <person name="Carro L."/>
            <person name="Veyisoglu A."/>
            <person name="Guven K."/>
            <person name="Schumann P."/>
            <person name="Klenk H.-P."/>
            <person name="Sahin N."/>
        </authorList>
    </citation>
    <scope>NUCLEOTIDE SEQUENCE [LARGE SCALE GENOMIC DNA]</scope>
    <source>
        <strain evidence="4 5">S1510</strain>
    </source>
</reference>
<accession>A0ABS0GUA2</accession>
<dbReference type="Pfam" id="PF03707">
    <property type="entry name" value="MHYT"/>
    <property type="match status" value="3"/>
</dbReference>
<organism evidence="4 5">
    <name type="scientific">Plantactinospora alkalitolerans</name>
    <dbReference type="NCBI Taxonomy" id="2789879"/>
    <lineage>
        <taxon>Bacteria</taxon>
        <taxon>Bacillati</taxon>
        <taxon>Actinomycetota</taxon>
        <taxon>Actinomycetes</taxon>
        <taxon>Micromonosporales</taxon>
        <taxon>Micromonosporaceae</taxon>
        <taxon>Plantactinospora</taxon>
    </lineage>
</organism>
<evidence type="ECO:0000256" key="2">
    <source>
        <dbReference type="SAM" id="MobiDB-lite"/>
    </source>
</evidence>
<proteinExistence type="predicted"/>
<feature type="transmembrane region" description="Helical" evidence="1">
    <location>
        <begin position="84"/>
        <end position="106"/>
    </location>
</feature>
<keyword evidence="1" id="KW-1133">Transmembrane helix</keyword>
<gene>
    <name evidence="4" type="ORF">I0C86_12560</name>
</gene>
<sequence length="302" mass="31655">MATIDHFQYGWITPVLSYGLAVLGSFLGLLCAARAREAQTTGRRTWWISLAAWAIGGTAIWTMHFTAMLGFRVSGTQIRYNVPITVLSAVIAVAVVGIGLVIVGFGRVSWPRLIFGGLFAGLGVAGMHYLGMGAMRMRGRVDYTPSLVAASVLIAVVAATVAFWLAVNVRGSRAVTGAALVMGFAVSGMHYTGMAAMSVHAMPTAPAPSGANGSTLLLPIMLIVVFVAFVLFYALLASPTEDDRAASLYLADRAAERAAADRAAADRTGADRAAVRTGPDRPTGYPTNGAGPVPGRRSRYFG</sequence>
<dbReference type="RefSeq" id="WP_196201409.1">
    <property type="nucleotide sequence ID" value="NZ_JADPUN010000134.1"/>
</dbReference>
<dbReference type="InterPro" id="IPR005330">
    <property type="entry name" value="MHYT_dom"/>
</dbReference>
<feature type="transmembrane region" description="Helical" evidence="1">
    <location>
        <begin position="143"/>
        <end position="167"/>
    </location>
</feature>
<evidence type="ECO:0000256" key="1">
    <source>
        <dbReference type="PROSITE-ProRule" id="PRU00244"/>
    </source>
</evidence>
<dbReference type="PROSITE" id="PS50924">
    <property type="entry name" value="MHYT"/>
    <property type="match status" value="1"/>
</dbReference>